<proteinExistence type="predicted"/>
<organism evidence="1">
    <name type="scientific">viral metagenome</name>
    <dbReference type="NCBI Taxonomy" id="1070528"/>
    <lineage>
        <taxon>unclassified sequences</taxon>
        <taxon>metagenomes</taxon>
        <taxon>organismal metagenomes</taxon>
    </lineage>
</organism>
<dbReference type="EMBL" id="MN740728">
    <property type="protein sequence ID" value="QHS80980.1"/>
    <property type="molecule type" value="Genomic_DNA"/>
</dbReference>
<name>A0A6C0ANG2_9ZZZZ</name>
<reference evidence="1" key="1">
    <citation type="journal article" date="2020" name="Nature">
        <title>Giant virus diversity and host interactions through global metagenomics.</title>
        <authorList>
            <person name="Schulz F."/>
            <person name="Roux S."/>
            <person name="Paez-Espino D."/>
            <person name="Jungbluth S."/>
            <person name="Walsh D.A."/>
            <person name="Denef V.J."/>
            <person name="McMahon K.D."/>
            <person name="Konstantinidis K.T."/>
            <person name="Eloe-Fadrosh E.A."/>
            <person name="Kyrpides N.C."/>
            <person name="Woyke T."/>
        </authorList>
    </citation>
    <scope>NUCLEOTIDE SEQUENCE</scope>
    <source>
        <strain evidence="1">GVMAG-S-1101161-73</strain>
    </source>
</reference>
<evidence type="ECO:0008006" key="2">
    <source>
        <dbReference type="Google" id="ProtNLM"/>
    </source>
</evidence>
<sequence length="154" mass="17484">MCDFCSKLYKAEQHEPALCPVRAALFCSICQVHGHSTVKCPDRDTWHYRKPEFVEQLIPSSILSHYKIDTLTRITSGVNEHIPYIHGDPVITIPNDEKGKNIRATLSSHNLPCSSKKEDKRIMEEFGELIGKKVEYTESSSKRVVKTKKVKASV</sequence>
<protein>
    <recommendedName>
        <fullName evidence="2">Nanos-type domain-containing protein</fullName>
    </recommendedName>
</protein>
<evidence type="ECO:0000313" key="1">
    <source>
        <dbReference type="EMBL" id="QHS80980.1"/>
    </source>
</evidence>
<dbReference type="AlphaFoldDB" id="A0A6C0ANG2"/>
<accession>A0A6C0ANG2</accession>